<evidence type="ECO:0000256" key="4">
    <source>
        <dbReference type="ARBA" id="ARBA00023139"/>
    </source>
</evidence>
<feature type="signal peptide" evidence="8">
    <location>
        <begin position="1"/>
        <end position="18"/>
    </location>
</feature>
<keyword evidence="3" id="KW-0472">Membrane</keyword>
<evidence type="ECO:0000256" key="7">
    <source>
        <dbReference type="SAM" id="MobiDB-lite"/>
    </source>
</evidence>
<gene>
    <name evidence="9" type="ORF">ACFQDM_05515</name>
</gene>
<evidence type="ECO:0000256" key="8">
    <source>
        <dbReference type="SAM" id="SignalP"/>
    </source>
</evidence>
<evidence type="ECO:0000256" key="3">
    <source>
        <dbReference type="ARBA" id="ARBA00023136"/>
    </source>
</evidence>
<keyword evidence="5" id="KW-0998">Cell outer membrane</keyword>
<evidence type="ECO:0000256" key="1">
    <source>
        <dbReference type="ARBA" id="ARBA00004459"/>
    </source>
</evidence>
<dbReference type="EMBL" id="JBHSSW010000005">
    <property type="protein sequence ID" value="MFC6197524.1"/>
    <property type="molecule type" value="Genomic_DNA"/>
</dbReference>
<feature type="chain" id="PRO_5047343538" evidence="8">
    <location>
        <begin position="19"/>
        <end position="105"/>
    </location>
</feature>
<organism evidence="9 10">
    <name type="scientific">Ponticaulis profundi</name>
    <dbReference type="NCBI Taxonomy" id="2665222"/>
    <lineage>
        <taxon>Bacteria</taxon>
        <taxon>Pseudomonadati</taxon>
        <taxon>Pseudomonadota</taxon>
        <taxon>Alphaproteobacteria</taxon>
        <taxon>Hyphomonadales</taxon>
        <taxon>Hyphomonadaceae</taxon>
        <taxon>Ponticaulis</taxon>
    </lineage>
</organism>
<evidence type="ECO:0000313" key="10">
    <source>
        <dbReference type="Proteomes" id="UP001596303"/>
    </source>
</evidence>
<accession>A0ABW1S8G8</accession>
<dbReference type="Proteomes" id="UP001596303">
    <property type="component" value="Unassembled WGS sequence"/>
</dbReference>
<keyword evidence="10" id="KW-1185">Reference proteome</keyword>
<evidence type="ECO:0000256" key="5">
    <source>
        <dbReference type="ARBA" id="ARBA00023237"/>
    </source>
</evidence>
<keyword evidence="6 9" id="KW-0449">Lipoprotein</keyword>
<proteinExistence type="predicted"/>
<dbReference type="InterPro" id="IPR032831">
    <property type="entry name" value="LptM_cons"/>
</dbReference>
<sequence length="105" mass="11405">MKHLIALPLCLAALSLSACGLRGDLERPDPMWGNPNEPETPPAVEEPQQEAALRQRSEPEPEPTTSYRDPETGEIVWIENENGGDKPLAKPTTPIESGGLPPVEE</sequence>
<protein>
    <submittedName>
        <fullName evidence="9">Lipoprotein</fullName>
    </submittedName>
</protein>
<keyword evidence="4" id="KW-0564">Palmitate</keyword>
<evidence type="ECO:0000256" key="2">
    <source>
        <dbReference type="ARBA" id="ARBA00022729"/>
    </source>
</evidence>
<evidence type="ECO:0000313" key="9">
    <source>
        <dbReference type="EMBL" id="MFC6197524.1"/>
    </source>
</evidence>
<dbReference type="NCBIfam" id="NF047847">
    <property type="entry name" value="SS_mature_LptM"/>
    <property type="match status" value="1"/>
</dbReference>
<feature type="region of interest" description="Disordered" evidence="7">
    <location>
        <begin position="22"/>
        <end position="105"/>
    </location>
</feature>
<name>A0ABW1S8G8_9PROT</name>
<reference evidence="10" key="1">
    <citation type="journal article" date="2019" name="Int. J. Syst. Evol. Microbiol.">
        <title>The Global Catalogue of Microorganisms (GCM) 10K type strain sequencing project: providing services to taxonomists for standard genome sequencing and annotation.</title>
        <authorList>
            <consortium name="The Broad Institute Genomics Platform"/>
            <consortium name="The Broad Institute Genome Sequencing Center for Infectious Disease"/>
            <person name="Wu L."/>
            <person name="Ma J."/>
        </authorList>
    </citation>
    <scope>NUCLEOTIDE SEQUENCE [LARGE SCALE GENOMIC DNA]</scope>
    <source>
        <strain evidence="10">CGMCC-1.15741</strain>
    </source>
</reference>
<evidence type="ECO:0000256" key="6">
    <source>
        <dbReference type="ARBA" id="ARBA00023288"/>
    </source>
</evidence>
<dbReference type="RefSeq" id="WP_377376552.1">
    <property type="nucleotide sequence ID" value="NZ_JBHSSW010000005.1"/>
</dbReference>
<keyword evidence="2 8" id="KW-0732">Signal</keyword>
<comment type="caution">
    <text evidence="9">The sequence shown here is derived from an EMBL/GenBank/DDBJ whole genome shotgun (WGS) entry which is preliminary data.</text>
</comment>
<comment type="subcellular location">
    <subcellularLocation>
        <location evidence="1">Cell outer membrane</location>
        <topology evidence="1">Lipid-anchor</topology>
    </subcellularLocation>
</comment>
<dbReference type="PROSITE" id="PS51257">
    <property type="entry name" value="PROKAR_LIPOPROTEIN"/>
    <property type="match status" value="1"/>
</dbReference>